<gene>
    <name evidence="5" type="ORF">A9Z40_04410</name>
</gene>
<dbReference type="InterPro" id="IPR049366">
    <property type="entry name" value="RGL11_C"/>
</dbReference>
<dbReference type="SUPFAM" id="SSF52266">
    <property type="entry name" value="SGNH hydrolase"/>
    <property type="match status" value="1"/>
</dbReference>
<dbReference type="SMART" id="SM00060">
    <property type="entry name" value="FN3"/>
    <property type="match status" value="2"/>
</dbReference>
<dbReference type="SUPFAM" id="SSF49265">
    <property type="entry name" value="Fibronectin type III"/>
    <property type="match status" value="2"/>
</dbReference>
<name>A0ABX2WI60_9MICO</name>
<keyword evidence="2" id="KW-0119">Carbohydrate metabolism</keyword>
<dbReference type="InterPro" id="IPR003961">
    <property type="entry name" value="FN3_dom"/>
</dbReference>
<protein>
    <recommendedName>
        <fullName evidence="4">Fibronectin type-III domain-containing protein</fullName>
    </recommendedName>
</protein>
<evidence type="ECO:0000256" key="2">
    <source>
        <dbReference type="ARBA" id="ARBA00023326"/>
    </source>
</evidence>
<dbReference type="Gene3D" id="3.40.50.1110">
    <property type="entry name" value="SGNH hydrolase"/>
    <property type="match status" value="1"/>
</dbReference>
<dbReference type="InterPro" id="IPR036514">
    <property type="entry name" value="SGNH_hydro_sf"/>
</dbReference>
<proteinExistence type="predicted"/>
<dbReference type="InterPro" id="IPR008979">
    <property type="entry name" value="Galactose-bd-like_sf"/>
</dbReference>
<dbReference type="Proteomes" id="UP000093918">
    <property type="component" value="Unassembled WGS sequence"/>
</dbReference>
<keyword evidence="3" id="KW-0732">Signal</keyword>
<dbReference type="PROSITE" id="PS50853">
    <property type="entry name" value="FN3"/>
    <property type="match status" value="1"/>
</dbReference>
<dbReference type="CDD" id="cd10318">
    <property type="entry name" value="RGL11"/>
    <property type="match status" value="1"/>
</dbReference>
<dbReference type="Pfam" id="PF21254">
    <property type="entry name" value="AGA-YXIM_GBD"/>
    <property type="match status" value="2"/>
</dbReference>
<evidence type="ECO:0000313" key="6">
    <source>
        <dbReference type="Proteomes" id="UP000093918"/>
    </source>
</evidence>
<feature type="domain" description="Fibronectin type-III" evidence="4">
    <location>
        <begin position="433"/>
        <end position="522"/>
    </location>
</feature>
<dbReference type="InterPro" id="IPR034641">
    <property type="entry name" value="RGL11"/>
</dbReference>
<keyword evidence="1" id="KW-0378">Hydrolase</keyword>
<dbReference type="Pfam" id="PF00041">
    <property type="entry name" value="fn3"/>
    <property type="match status" value="1"/>
</dbReference>
<dbReference type="EMBL" id="LZEM01000019">
    <property type="protein sequence ID" value="OAZ40648.1"/>
    <property type="molecule type" value="Genomic_DNA"/>
</dbReference>
<dbReference type="CDD" id="cd01821">
    <property type="entry name" value="Rhamnogalacturan_acetylesterase_like"/>
    <property type="match status" value="1"/>
</dbReference>
<keyword evidence="2" id="KW-0624">Polysaccharide degradation</keyword>
<evidence type="ECO:0000259" key="4">
    <source>
        <dbReference type="PROSITE" id="PS50853"/>
    </source>
</evidence>
<dbReference type="PANTHER" id="PTHR43118:SF1">
    <property type="entry name" value="RHAMNOGALACTURONAN LYASE (EUROFUNG)"/>
    <property type="match status" value="1"/>
</dbReference>
<evidence type="ECO:0000313" key="5">
    <source>
        <dbReference type="EMBL" id="OAZ40648.1"/>
    </source>
</evidence>
<dbReference type="InterPro" id="IPR037459">
    <property type="entry name" value="RhgT-like"/>
</dbReference>
<dbReference type="SUPFAM" id="SSF81296">
    <property type="entry name" value="E set domains"/>
    <property type="match status" value="2"/>
</dbReference>
<reference evidence="6" key="1">
    <citation type="submission" date="2016-06" db="EMBL/GenBank/DDBJ databases">
        <title>Genome sequencing of cellulolytic organisms.</title>
        <authorList>
            <person name="Bohra V."/>
            <person name="Dafale N.A."/>
            <person name="Purohit H.J."/>
        </authorList>
    </citation>
    <scope>NUCLEOTIDE SEQUENCE [LARGE SCALE GENOMIC DNA]</scope>
    <source>
        <strain evidence="6">ND21</strain>
    </source>
</reference>
<keyword evidence="6" id="KW-1185">Reference proteome</keyword>
<dbReference type="Pfam" id="PF13472">
    <property type="entry name" value="Lipase_GDSL_2"/>
    <property type="match status" value="1"/>
</dbReference>
<dbReference type="InterPro" id="IPR049033">
    <property type="entry name" value="AGA-YXIM_GBD"/>
</dbReference>
<comment type="caution">
    <text evidence="5">The sequence shown here is derived from an EMBL/GenBank/DDBJ whole genome shotgun (WGS) entry which is preliminary data.</text>
</comment>
<evidence type="ECO:0000256" key="1">
    <source>
        <dbReference type="ARBA" id="ARBA00023295"/>
    </source>
</evidence>
<evidence type="ECO:0000256" key="3">
    <source>
        <dbReference type="SAM" id="SignalP"/>
    </source>
</evidence>
<accession>A0ABX2WI60</accession>
<dbReference type="InterPro" id="IPR013783">
    <property type="entry name" value="Ig-like_fold"/>
</dbReference>
<dbReference type="PANTHER" id="PTHR43118">
    <property type="entry name" value="RHAMNOGALACTURONAN LYASE (EUROFUNG)"/>
    <property type="match status" value="1"/>
</dbReference>
<dbReference type="SUPFAM" id="SSF49785">
    <property type="entry name" value="Galactose-binding domain-like"/>
    <property type="match status" value="2"/>
</dbReference>
<sequence length="1754" mass="185002">MAPSRPPVPVHHRPVRAGAAVAAAALVVTLLGAAPAVADDTALHPLDPGESVTFDFGPGAIAPGAIGVTAETAFDTAAGYGFSTTPTADPANVDRGGDDPLRSDFVAAHGGTFEIELGAGDYSVALVAGDTATATDISLTVEGIVKVQPTAKPAGEYLEMSFPIALVDGRLTVQVGGTAASLAGLTVTRLAERPAGAIPTTYLTGDSTVQTYDATAYAPQAGWGQMLDRFLADDVAVTNRAIGGRSSKNFITQGRLDEVLLGIRPGDYLFVQFGHNDATQGVDDRYASPADYKEYLRVYVEGARQRGATPVLVTPVARRDFDPATGLFRVSFPAYVEKMIELADEEDVALVDLSASSRAYLDQIGPDAAKAVFLHVDPGVFPNRPAGTVDDTHFQEYGAIQMARLVAQGIAVLDDPLAAKVVDVEQPGELPAAPQNLVAGGISNAGATLRWDAVPTADIYKVFRQRAADPADTWTLVGTVTQPTTIVQGLEEGATFRYRVVAVNGRGESEPSASVEFTTKQAQYRFDFQLPGNPLAAGYTEVTPAMGYTAERGYGFTNVLPANAGRDRGAADGADDLSRDFVLPGDSSTFALDVPNGTYSVKTYSGDWIGSSRTSFRVEGKDAGSGNAGRASVAAVLRGPFLVTDGQLSIEAYGAAAGTRLNGLEITPILLGPVGLSVTGVDADPAAPRIDLAWDAEPGMRWNIYRASEFEGAPVLVGTADEPSYTDRTARLGLDYSYHVTAVDQTGLESVPSATVGTSLVDPEAAPPSAPIALTAERVDKREIELSWSAPDGAVSALVFRSQTAGERGDLVGIVDVSRFVDTDVLTTVPYFYTVVGLGAGGPGAASEQLETPAPTVLQRQAEYLGRGVAAVATDDGVLVSWRLLGTDPADAAFHVYRDGERITDEPITATTNLVDTTGSTGSTYFVTRLSADKSTETTESEPVSVQTAAYRSVPLQRPADAYTRDGQPYSYSANDTTVGDVDGDGEYELIVKWYPSNAKDNSQSGYTGNVYVDAYRMNGERLWRIDLGVNIRAGAHYTDLMVYDFDGDGRAELITRTADGTIDGAGRPIGTAGADHRNSSGYVLQGPEFLTVFDGFTGAAVDTIDYVPQRGDVGSWGDTYGNRVDRFLASVAYLDGERPSAIFSRGYYTRAVIGAFDFDGEHLTTRWVLDSNDEGAESIYGQGYHSMSVADVDGDSKDEIVFGSATIDDDGDVLYSTGLGHGDALHVSDLDPSRPGLEVFAAHENMAASGNRGATFRDARTGEILWDIPATVDTGRAASGDIDPRHPGAESWAVGGDAAWNSRTGHLMTAAGERIGETIPAANFLAWFDGDPLREIVDHTWDAATSQGTPTVSKWDFENETENVILSDTGARSNNGTKGTPNLQADLFGDWREEIVWRSADSSELRIYSTTDETELRIPTLMHDMQYRVAVAWQNTGYNQPPHPSFFIGDGMAPAPMPSIAVTGDPSGATDETAPVISGLPEDGALLPDTGELQLTVAADDPESGVRTLDVALDGTPVAPDAAIPLAGMSGERVLTVRAVNHDGLVATAEVRLVVFSDDGASAPPARASLHTDSGWRDGRHDGSFTVTMNLWWGTNGGAYRLYENGELIATRLLAPNTPMAQVASVAVAGRSNGTYVYTGELVNAAGVTATTPTTVVVTDAAPARPVVSHDNGDGDGAFTLTTNLWWGTNGSEYTLFENGVEIDRQQLTVASPVAQRAVTSIAGRSPGTYEYVAEFANDAGATRSAPITVVVR</sequence>
<dbReference type="CDD" id="cd00063">
    <property type="entry name" value="FN3"/>
    <property type="match status" value="1"/>
</dbReference>
<dbReference type="InterPro" id="IPR013830">
    <property type="entry name" value="SGNH_hydro"/>
</dbReference>
<organism evidence="5 6">
    <name type="scientific">Microbacterium arborescens</name>
    <dbReference type="NCBI Taxonomy" id="33883"/>
    <lineage>
        <taxon>Bacteria</taxon>
        <taxon>Bacillati</taxon>
        <taxon>Actinomycetota</taxon>
        <taxon>Actinomycetes</taxon>
        <taxon>Micrococcales</taxon>
        <taxon>Microbacteriaceae</taxon>
        <taxon>Microbacterium</taxon>
    </lineage>
</organism>
<feature type="chain" id="PRO_5046757900" description="Fibronectin type-III domain-containing protein" evidence="3">
    <location>
        <begin position="39"/>
        <end position="1754"/>
    </location>
</feature>
<dbReference type="InterPro" id="IPR014756">
    <property type="entry name" value="Ig_E-set"/>
</dbReference>
<keyword evidence="1" id="KW-0326">Glycosidase</keyword>
<feature type="signal peptide" evidence="3">
    <location>
        <begin position="1"/>
        <end position="38"/>
    </location>
</feature>
<dbReference type="InterPro" id="IPR036116">
    <property type="entry name" value="FN3_sf"/>
</dbReference>
<dbReference type="Pfam" id="PF21348">
    <property type="entry name" value="RGL11_C"/>
    <property type="match status" value="1"/>
</dbReference>
<dbReference type="Gene3D" id="2.60.120.430">
    <property type="entry name" value="Galactose-binding lectin"/>
    <property type="match status" value="2"/>
</dbReference>
<dbReference type="Gene3D" id="2.60.40.10">
    <property type="entry name" value="Immunoglobulins"/>
    <property type="match status" value="6"/>
</dbReference>
<dbReference type="InterPro" id="IPR028994">
    <property type="entry name" value="Integrin_alpha_N"/>
</dbReference>
<dbReference type="InterPro" id="IPR041624">
    <property type="entry name" value="RGI_lyase"/>
</dbReference>
<dbReference type="RefSeq" id="WP_064956250.1">
    <property type="nucleotide sequence ID" value="NZ_LZEM01000019.1"/>
</dbReference>
<dbReference type="Pfam" id="PF18370">
    <property type="entry name" value="RGI_lyase"/>
    <property type="match status" value="1"/>
</dbReference>
<dbReference type="SUPFAM" id="SSF69318">
    <property type="entry name" value="Integrin alpha N-terminal domain"/>
    <property type="match status" value="1"/>
</dbReference>